<dbReference type="PANTHER" id="PTHR45649">
    <property type="entry name" value="AMINO-ACID PERMEASE BAT1"/>
    <property type="match status" value="1"/>
</dbReference>
<evidence type="ECO:0000313" key="7">
    <source>
        <dbReference type="EMBL" id="KAJ3720220.1"/>
    </source>
</evidence>
<name>A0AA38MW43_9AGAR</name>
<evidence type="ECO:0000256" key="4">
    <source>
        <dbReference type="ARBA" id="ARBA00022989"/>
    </source>
</evidence>
<keyword evidence="8" id="KW-1185">Reference proteome</keyword>
<evidence type="ECO:0000256" key="1">
    <source>
        <dbReference type="ARBA" id="ARBA00004141"/>
    </source>
</evidence>
<reference evidence="7" key="1">
    <citation type="submission" date="2022-08" db="EMBL/GenBank/DDBJ databases">
        <authorList>
            <consortium name="DOE Joint Genome Institute"/>
            <person name="Min B."/>
            <person name="Sierra-Patev S."/>
            <person name="Naranjo-Ortiz M."/>
            <person name="Looney B."/>
            <person name="Konkel Z."/>
            <person name="Slot J.C."/>
            <person name="Sakamoto Y."/>
            <person name="Steenwyk J.L."/>
            <person name="Rokas A."/>
            <person name="Carro J."/>
            <person name="Camarero S."/>
            <person name="Ferreira P."/>
            <person name="Molpeceres G."/>
            <person name="Ruiz-duenas F.J."/>
            <person name="Serrano A."/>
            <person name="Henrissat B."/>
            <person name="Drula E."/>
            <person name="Hughes K.W."/>
            <person name="Mata J.L."/>
            <person name="Ishikawa N.K."/>
            <person name="Vargas-Isla R."/>
            <person name="Ushijima S."/>
            <person name="Smith C.A."/>
            <person name="Ahrendt S."/>
            <person name="Andreopoulos W."/>
            <person name="He G."/>
            <person name="LaButti K."/>
            <person name="Lipzen A."/>
            <person name="Ng V."/>
            <person name="Riley R."/>
            <person name="Sandor L."/>
            <person name="Barry K."/>
            <person name="Martinez A.T."/>
            <person name="Xiao Y."/>
            <person name="Gibbons J.G."/>
            <person name="Terashima K."/>
            <person name="Hibbett D.S."/>
            <person name="Grigoriev I.V."/>
        </authorList>
    </citation>
    <scope>NUCLEOTIDE SEQUENCE</scope>
    <source>
        <strain evidence="7">ET3784</strain>
    </source>
</reference>
<evidence type="ECO:0000256" key="6">
    <source>
        <dbReference type="SAM" id="Phobius"/>
    </source>
</evidence>
<keyword evidence="3 6" id="KW-0812">Transmembrane</keyword>
<evidence type="ECO:0000256" key="5">
    <source>
        <dbReference type="ARBA" id="ARBA00023136"/>
    </source>
</evidence>
<evidence type="ECO:0000256" key="2">
    <source>
        <dbReference type="ARBA" id="ARBA00022448"/>
    </source>
</evidence>
<reference evidence="7" key="2">
    <citation type="journal article" date="2023" name="Proc. Natl. Acad. Sci. U.S.A.">
        <title>A global phylogenomic analysis of the shiitake genus Lentinula.</title>
        <authorList>
            <person name="Sierra-Patev S."/>
            <person name="Min B."/>
            <person name="Naranjo-Ortiz M."/>
            <person name="Looney B."/>
            <person name="Konkel Z."/>
            <person name="Slot J.C."/>
            <person name="Sakamoto Y."/>
            <person name="Steenwyk J.L."/>
            <person name="Rokas A."/>
            <person name="Carro J."/>
            <person name="Camarero S."/>
            <person name="Ferreira P."/>
            <person name="Molpeceres G."/>
            <person name="Ruiz-Duenas F.J."/>
            <person name="Serrano A."/>
            <person name="Henrissat B."/>
            <person name="Drula E."/>
            <person name="Hughes K.W."/>
            <person name="Mata J.L."/>
            <person name="Ishikawa N.K."/>
            <person name="Vargas-Isla R."/>
            <person name="Ushijima S."/>
            <person name="Smith C.A."/>
            <person name="Donoghue J."/>
            <person name="Ahrendt S."/>
            <person name="Andreopoulos W."/>
            <person name="He G."/>
            <person name="LaButti K."/>
            <person name="Lipzen A."/>
            <person name="Ng V."/>
            <person name="Riley R."/>
            <person name="Sandor L."/>
            <person name="Barry K."/>
            <person name="Martinez A.T."/>
            <person name="Xiao Y."/>
            <person name="Gibbons J.G."/>
            <person name="Terashima K."/>
            <person name="Grigoriev I.V."/>
            <person name="Hibbett D."/>
        </authorList>
    </citation>
    <scope>NUCLEOTIDE SEQUENCE</scope>
    <source>
        <strain evidence="7">ET3784</strain>
    </source>
</reference>
<comment type="caution">
    <text evidence="7">The sequence shown here is derived from an EMBL/GenBank/DDBJ whole genome shotgun (WGS) entry which is preliminary data.</text>
</comment>
<accession>A0AA38MW43</accession>
<dbReference type="AlphaFoldDB" id="A0AA38MW43"/>
<keyword evidence="2" id="KW-0813">Transport</keyword>
<dbReference type="PANTHER" id="PTHR45649:SF6">
    <property type="entry name" value="GABA-SPECIFIC PERMEASE"/>
    <property type="match status" value="1"/>
</dbReference>
<feature type="transmembrane region" description="Helical" evidence="6">
    <location>
        <begin position="48"/>
        <end position="72"/>
    </location>
</feature>
<evidence type="ECO:0000256" key="3">
    <source>
        <dbReference type="ARBA" id="ARBA00022692"/>
    </source>
</evidence>
<dbReference type="Pfam" id="PF13520">
    <property type="entry name" value="AA_permease_2"/>
    <property type="match status" value="1"/>
</dbReference>
<dbReference type="GO" id="GO:0022857">
    <property type="term" value="F:transmembrane transporter activity"/>
    <property type="evidence" value="ECO:0007669"/>
    <property type="project" value="InterPro"/>
</dbReference>
<dbReference type="Gene3D" id="1.20.1740.10">
    <property type="entry name" value="Amino acid/polyamine transporter I"/>
    <property type="match status" value="1"/>
</dbReference>
<dbReference type="EMBL" id="JANVFO010000063">
    <property type="protein sequence ID" value="KAJ3720220.1"/>
    <property type="molecule type" value="Genomic_DNA"/>
</dbReference>
<gene>
    <name evidence="7" type="ORF">DFJ43DRAFT_1042580</name>
</gene>
<keyword evidence="4 6" id="KW-1133">Transmembrane helix</keyword>
<comment type="subcellular location">
    <subcellularLocation>
        <location evidence="1">Membrane</location>
        <topology evidence="1">Multi-pass membrane protein</topology>
    </subcellularLocation>
</comment>
<sequence length="104" mass="11417">MAQSIMMAGTSLLVSSSRQIFAFSRDGALPFSKFLYHVKKSFSVPTRWLIPLAGNAASGAVFAMCVVGQYICYSTAIMARWFGGRVFEKGTFHMGVLILLVLQQ</sequence>
<organism evidence="7 8">
    <name type="scientific">Lentinula guzmanii</name>
    <dbReference type="NCBI Taxonomy" id="2804957"/>
    <lineage>
        <taxon>Eukaryota</taxon>
        <taxon>Fungi</taxon>
        <taxon>Dikarya</taxon>
        <taxon>Basidiomycota</taxon>
        <taxon>Agaricomycotina</taxon>
        <taxon>Agaricomycetes</taxon>
        <taxon>Agaricomycetidae</taxon>
        <taxon>Agaricales</taxon>
        <taxon>Marasmiineae</taxon>
        <taxon>Omphalotaceae</taxon>
        <taxon>Lentinula</taxon>
    </lineage>
</organism>
<evidence type="ECO:0000313" key="8">
    <source>
        <dbReference type="Proteomes" id="UP001176059"/>
    </source>
</evidence>
<dbReference type="InterPro" id="IPR002293">
    <property type="entry name" value="AA/rel_permease1"/>
</dbReference>
<protein>
    <submittedName>
        <fullName evidence="7">Uncharacterized protein</fullName>
    </submittedName>
</protein>
<proteinExistence type="predicted"/>
<keyword evidence="5 6" id="KW-0472">Membrane</keyword>
<dbReference type="GO" id="GO:0016020">
    <property type="term" value="C:membrane"/>
    <property type="evidence" value="ECO:0007669"/>
    <property type="project" value="UniProtKB-SubCell"/>
</dbReference>
<dbReference type="Proteomes" id="UP001176059">
    <property type="component" value="Unassembled WGS sequence"/>
</dbReference>